<dbReference type="Gene3D" id="3.90.1530.10">
    <property type="entry name" value="Conserved hypothetical protein from pyrococcus furiosus pfu- 392566-001, ParB domain"/>
    <property type="match status" value="1"/>
</dbReference>
<dbReference type="Proteomes" id="UP001500751">
    <property type="component" value="Unassembled WGS sequence"/>
</dbReference>
<evidence type="ECO:0000313" key="4">
    <source>
        <dbReference type="Proteomes" id="UP001500751"/>
    </source>
</evidence>
<dbReference type="EMBL" id="BAAAQN010000037">
    <property type="protein sequence ID" value="GAA2044446.1"/>
    <property type="molecule type" value="Genomic_DNA"/>
</dbReference>
<evidence type="ECO:0000313" key="3">
    <source>
        <dbReference type="EMBL" id="GAA2044446.1"/>
    </source>
</evidence>
<dbReference type="InterPro" id="IPR036086">
    <property type="entry name" value="ParB/Sulfiredoxin_sf"/>
</dbReference>
<evidence type="ECO:0000259" key="2">
    <source>
        <dbReference type="SMART" id="SM00470"/>
    </source>
</evidence>
<organism evidence="3 4">
    <name type="scientific">Catenulispora yoronensis</name>
    <dbReference type="NCBI Taxonomy" id="450799"/>
    <lineage>
        <taxon>Bacteria</taxon>
        <taxon>Bacillati</taxon>
        <taxon>Actinomycetota</taxon>
        <taxon>Actinomycetes</taxon>
        <taxon>Catenulisporales</taxon>
        <taxon>Catenulisporaceae</taxon>
        <taxon>Catenulispora</taxon>
    </lineage>
</organism>
<dbReference type="SUPFAM" id="SSF110849">
    <property type="entry name" value="ParB/Sulfiredoxin"/>
    <property type="match status" value="1"/>
</dbReference>
<feature type="compositionally biased region" description="Basic and acidic residues" evidence="1">
    <location>
        <begin position="283"/>
        <end position="292"/>
    </location>
</feature>
<protein>
    <submittedName>
        <fullName evidence="3">ParB N-terminal domain-containing protein</fullName>
    </submittedName>
</protein>
<reference evidence="4" key="1">
    <citation type="journal article" date="2019" name="Int. J. Syst. Evol. Microbiol.">
        <title>The Global Catalogue of Microorganisms (GCM) 10K type strain sequencing project: providing services to taxonomists for standard genome sequencing and annotation.</title>
        <authorList>
            <consortium name="The Broad Institute Genomics Platform"/>
            <consortium name="The Broad Institute Genome Sequencing Center for Infectious Disease"/>
            <person name="Wu L."/>
            <person name="Ma J."/>
        </authorList>
    </citation>
    <scope>NUCLEOTIDE SEQUENCE [LARGE SCALE GENOMIC DNA]</scope>
    <source>
        <strain evidence="4">JCM 16014</strain>
    </source>
</reference>
<comment type="caution">
    <text evidence="3">The sequence shown here is derived from an EMBL/GenBank/DDBJ whole genome shotgun (WGS) entry which is preliminary data.</text>
</comment>
<proteinExistence type="predicted"/>
<dbReference type="InterPro" id="IPR003115">
    <property type="entry name" value="ParB_N"/>
</dbReference>
<gene>
    <name evidence="3" type="ORF">GCM10009839_55110</name>
</gene>
<sequence length="374" mass="39941">MGVLVLGQHMGAAQVAAPETALVRMPKTEPTVARSTRMPLPAAALGGRRSVEIAIAALGQCVDIRSDGPDQEHVARLAETAEPLPPILVRRSDMRVIDGMHRVLAAILSGRSTIQAEFFDGDQDEAFLRAVQANTAHGLPLSRQDRQAAAGRIITMFPQMSDRAIARASGLGAKAVAGIRRDLVGPVAQPAARVGADGRVRPLSSVESRWRAAELIAQMPEASLRDVARLTGLSPTTVSDVRKRVLAGRPPASTAPRQKASVPAVRLATASVPPARTPAPAETLRRDGDPVRGRPGVGPAVKPDPVTVLERLLRDPSLRLKEEGRLLLRLLQQNATVEWEQLTAVVPSHARNIVGSLARQYAESWLEFAEVLGT</sequence>
<evidence type="ECO:0000256" key="1">
    <source>
        <dbReference type="SAM" id="MobiDB-lite"/>
    </source>
</evidence>
<keyword evidence="4" id="KW-1185">Reference proteome</keyword>
<feature type="region of interest" description="Disordered" evidence="1">
    <location>
        <begin position="247"/>
        <end position="303"/>
    </location>
</feature>
<name>A0ABN2UX14_9ACTN</name>
<dbReference type="SMART" id="SM00470">
    <property type="entry name" value="ParB"/>
    <property type="match status" value="1"/>
</dbReference>
<feature type="domain" description="ParB-like N-terminal" evidence="2">
    <location>
        <begin position="51"/>
        <end position="135"/>
    </location>
</feature>
<accession>A0ABN2UX14</accession>